<reference evidence="1 3" key="1">
    <citation type="submission" date="2016-01" db="EMBL/GenBank/DDBJ databases">
        <title>Draft Genome Sequences of Seven Thermophilic Sporeformers Isolated from Foods.</title>
        <authorList>
            <person name="Berendsen E.M."/>
            <person name="Wells-Bennik M.H."/>
            <person name="Krawcyk A.O."/>
            <person name="De Jong A."/>
            <person name="Holsappel S."/>
            <person name="Eijlander R.T."/>
            <person name="Kuipers O.P."/>
        </authorList>
    </citation>
    <scope>NUCLEOTIDE SEQUENCE [LARGE SCALE GENOMIC DNA]</scope>
    <source>
        <strain evidence="1 3">B4135</strain>
    </source>
</reference>
<evidence type="ECO:0000313" key="4">
    <source>
        <dbReference type="Proteomes" id="UP000257014"/>
    </source>
</evidence>
<name>A0A150M491_9BACI</name>
<dbReference type="Proteomes" id="UP000075683">
    <property type="component" value="Unassembled WGS sequence"/>
</dbReference>
<dbReference type="AlphaFoldDB" id="A0A150M491"/>
<accession>A0A150M491</accession>
<gene>
    <name evidence="1" type="ORF">B4135_2079</name>
    <name evidence="2" type="ORF">C6P37_10870</name>
</gene>
<reference evidence="2 4" key="2">
    <citation type="submission" date="2018-03" db="EMBL/GenBank/DDBJ databases">
        <authorList>
            <person name="Keele B.F."/>
        </authorList>
    </citation>
    <scope>NUCLEOTIDE SEQUENCE [LARGE SCALE GENOMIC DNA]</scope>
    <source>
        <strain evidence="2">ZCTH4_d</strain>
    </source>
</reference>
<comment type="caution">
    <text evidence="1">The sequence shown here is derived from an EMBL/GenBank/DDBJ whole genome shotgun (WGS) entry which is preliminary data.</text>
</comment>
<sequence>MIDRKRRFRRNIFLRILPVLRQEKEGEFKGTRNLLEFPAIRALPMPFCRMFGLKRRNQRKLSIFFC</sequence>
<evidence type="ECO:0000313" key="2">
    <source>
        <dbReference type="EMBL" id="REJ27603.1"/>
    </source>
</evidence>
<evidence type="ECO:0000313" key="1">
    <source>
        <dbReference type="EMBL" id="KYD19348.1"/>
    </source>
</evidence>
<dbReference type="STRING" id="301148.B4135_2079"/>
<dbReference type="Proteomes" id="UP000257014">
    <property type="component" value="Unassembled WGS sequence"/>
</dbReference>
<evidence type="ECO:0000313" key="3">
    <source>
        <dbReference type="Proteomes" id="UP000075683"/>
    </source>
</evidence>
<dbReference type="EMBL" id="LQYT01000042">
    <property type="protein sequence ID" value="KYD19348.1"/>
    <property type="molecule type" value="Genomic_DNA"/>
</dbReference>
<dbReference type="EMBL" id="QEWE01000020">
    <property type="protein sequence ID" value="REJ27603.1"/>
    <property type="molecule type" value="Genomic_DNA"/>
</dbReference>
<organism evidence="1 3">
    <name type="scientific">Caldibacillus debilis</name>
    <dbReference type="NCBI Taxonomy" id="301148"/>
    <lineage>
        <taxon>Bacteria</taxon>
        <taxon>Bacillati</taxon>
        <taxon>Bacillota</taxon>
        <taxon>Bacilli</taxon>
        <taxon>Bacillales</taxon>
        <taxon>Bacillaceae</taxon>
        <taxon>Caldibacillus</taxon>
    </lineage>
</organism>
<proteinExistence type="predicted"/>
<protein>
    <submittedName>
        <fullName evidence="1">Uncharacterized protein</fullName>
    </submittedName>
</protein>